<feature type="compositionally biased region" description="Polar residues" evidence="5">
    <location>
        <begin position="449"/>
        <end position="470"/>
    </location>
</feature>
<feature type="transmembrane region" description="Helical" evidence="6">
    <location>
        <begin position="257"/>
        <end position="279"/>
    </location>
</feature>
<feature type="transmembrane region" description="Helical" evidence="6">
    <location>
        <begin position="350"/>
        <end position="371"/>
    </location>
</feature>
<evidence type="ECO:0000256" key="3">
    <source>
        <dbReference type="ARBA" id="ARBA00022989"/>
    </source>
</evidence>
<sequence length="501" mass="56890">MTNIKYERVKQNPETDGIELECDSSHQSNLSSEHQRYATHSKKKHYITTTIVTNGRRKSFFSTIIVTLGLILCYFALSIGLTFYQRILLQNFHYPLSVVSYHLFIKLVLSATIRIIYRCITKKSRILLDWRTSFRKISPTGLASGIDIGFSNWGLALVTISLYTMTKSTTIIFILFFAILLGLEKKSWSIVMIVVMISGGLTMFTYKTTQFDALGFAFLLFASLSSGVRWSFAQVIMQKSKLGLHNPIDMIFHMQPWMILSILPFTIGIEGQAIFDYFYKYEEIDMSQVIVIWMKLSIGAFIAFAMEISEFLVLTNTSSLTLSVAGIFKEICQLVLAVEIDGDQLSLMNILGLVMCLGGICCHVVHKFWIYTDEQAFIKSKTQYDDDDDDNGTNDVTTMNANSSTNNNNNKIINNSNFVNKKFINKNKGQHRPLLINEGNDDDIESDHLVSNNEQGTGKQQSQHASNMYHSDTDDDDDDGNVSSNRKSSDVIFDILKRRER</sequence>
<dbReference type="AlphaFoldDB" id="U5EVP5"/>
<dbReference type="CDD" id="cd21092">
    <property type="entry name" value="TPT_S35C2"/>
    <property type="match status" value="1"/>
</dbReference>
<evidence type="ECO:0000259" key="7">
    <source>
        <dbReference type="Pfam" id="PF03151"/>
    </source>
</evidence>
<feature type="region of interest" description="Disordered" evidence="5">
    <location>
        <begin position="430"/>
        <end position="501"/>
    </location>
</feature>
<proteinExistence type="evidence at transcript level"/>
<feature type="transmembrane region" description="Helical" evidence="6">
    <location>
        <begin position="213"/>
        <end position="237"/>
    </location>
</feature>
<feature type="transmembrane region" description="Helical" evidence="6">
    <location>
        <begin position="187"/>
        <end position="206"/>
    </location>
</feature>
<feature type="transmembrane region" description="Helical" evidence="6">
    <location>
        <begin position="291"/>
        <end position="314"/>
    </location>
</feature>
<reference evidence="8" key="1">
    <citation type="journal article" date="2014" name="Insect Biochem. Mol. Biol.">
        <title>An insight into the sialome of the frog biting fly, Corethrella appendiculata.</title>
        <authorList>
            <person name="Ribeiro J.M.C."/>
            <person name="Chagas A.C."/>
            <person name="Pham V.M."/>
            <person name="Lounibos L.P."/>
            <person name="Calvo E."/>
        </authorList>
    </citation>
    <scope>NUCLEOTIDE SEQUENCE</scope>
    <source>
        <tissue evidence="8">Salivary glands</tissue>
    </source>
</reference>
<dbReference type="InterPro" id="IPR050186">
    <property type="entry name" value="TPT_transporter"/>
</dbReference>
<keyword evidence="3 6" id="KW-1133">Transmembrane helix</keyword>
<dbReference type="PANTHER" id="PTHR11132">
    <property type="entry name" value="SOLUTE CARRIER FAMILY 35"/>
    <property type="match status" value="1"/>
</dbReference>
<dbReference type="GO" id="GO:0016020">
    <property type="term" value="C:membrane"/>
    <property type="evidence" value="ECO:0007669"/>
    <property type="project" value="UniProtKB-SubCell"/>
</dbReference>
<keyword evidence="4 6" id="KW-0472">Membrane</keyword>
<feature type="transmembrane region" description="Helical" evidence="6">
    <location>
        <begin position="96"/>
        <end position="117"/>
    </location>
</feature>
<feature type="compositionally biased region" description="Low complexity" evidence="5">
    <location>
        <begin position="400"/>
        <end position="413"/>
    </location>
</feature>
<evidence type="ECO:0000256" key="4">
    <source>
        <dbReference type="ARBA" id="ARBA00023136"/>
    </source>
</evidence>
<dbReference type="InterPro" id="IPR004853">
    <property type="entry name" value="Sugar_P_trans_dom"/>
</dbReference>
<comment type="subcellular location">
    <subcellularLocation>
        <location evidence="1">Membrane</location>
        <topology evidence="1">Multi-pass membrane protein</topology>
    </subcellularLocation>
</comment>
<feature type="region of interest" description="Disordered" evidence="5">
    <location>
        <begin position="383"/>
        <end position="413"/>
    </location>
</feature>
<protein>
    <submittedName>
        <fullName evidence="8">Putative solute carrier family 35 member c2</fullName>
    </submittedName>
</protein>
<organism evidence="8">
    <name type="scientific">Corethrella appendiculata</name>
    <dbReference type="NCBI Taxonomy" id="1370023"/>
    <lineage>
        <taxon>Eukaryota</taxon>
        <taxon>Metazoa</taxon>
        <taxon>Ecdysozoa</taxon>
        <taxon>Arthropoda</taxon>
        <taxon>Hexapoda</taxon>
        <taxon>Insecta</taxon>
        <taxon>Pterygota</taxon>
        <taxon>Neoptera</taxon>
        <taxon>Endopterygota</taxon>
        <taxon>Diptera</taxon>
        <taxon>Nematocera</taxon>
        <taxon>Culicoidea</taxon>
        <taxon>Chaoboridae</taxon>
        <taxon>Corethrella</taxon>
    </lineage>
</organism>
<evidence type="ECO:0000313" key="8">
    <source>
        <dbReference type="EMBL" id="JAB56555.1"/>
    </source>
</evidence>
<feature type="domain" description="Sugar phosphate transporter" evidence="7">
    <location>
        <begin position="68"/>
        <end position="362"/>
    </location>
</feature>
<evidence type="ECO:0000256" key="6">
    <source>
        <dbReference type="SAM" id="Phobius"/>
    </source>
</evidence>
<dbReference type="Pfam" id="PF03151">
    <property type="entry name" value="TPT"/>
    <property type="match status" value="1"/>
</dbReference>
<feature type="transmembrane region" description="Helical" evidence="6">
    <location>
        <begin position="155"/>
        <end position="181"/>
    </location>
</feature>
<keyword evidence="2 6" id="KW-0812">Transmembrane</keyword>
<evidence type="ECO:0000256" key="2">
    <source>
        <dbReference type="ARBA" id="ARBA00022692"/>
    </source>
</evidence>
<name>U5EVP5_9DIPT</name>
<feature type="transmembrane region" description="Helical" evidence="6">
    <location>
        <begin position="60"/>
        <end position="84"/>
    </location>
</feature>
<accession>U5EVP5</accession>
<evidence type="ECO:0000256" key="5">
    <source>
        <dbReference type="SAM" id="MobiDB-lite"/>
    </source>
</evidence>
<dbReference type="EMBL" id="GANO01003316">
    <property type="protein sequence ID" value="JAB56555.1"/>
    <property type="molecule type" value="mRNA"/>
</dbReference>
<evidence type="ECO:0000256" key="1">
    <source>
        <dbReference type="ARBA" id="ARBA00004141"/>
    </source>
</evidence>